<dbReference type="Gene3D" id="3.90.100.10">
    <property type="entry name" value="Orn/Lys/Arg decarboxylase, C-terminal domain"/>
    <property type="match status" value="1"/>
</dbReference>
<protein>
    <submittedName>
        <fullName evidence="8">Arginine decarboxylase</fullName>
        <ecNumber evidence="8">4.1.1.19</ecNumber>
    </submittedName>
</protein>
<dbReference type="AlphaFoldDB" id="A0A212LX36"/>
<feature type="domain" description="Orn/Lys/Arg decarboxylase C-terminal" evidence="7">
    <location>
        <begin position="402"/>
        <end position="498"/>
    </location>
</feature>
<dbReference type="CDD" id="cd00615">
    <property type="entry name" value="Orn_deC_like"/>
    <property type="match status" value="1"/>
</dbReference>
<dbReference type="Pfam" id="PF01276">
    <property type="entry name" value="OKR_DC_1"/>
    <property type="match status" value="1"/>
</dbReference>
<dbReference type="InterPro" id="IPR000310">
    <property type="entry name" value="Orn/Lys/Arg_deCO2ase_major_dom"/>
</dbReference>
<evidence type="ECO:0000256" key="1">
    <source>
        <dbReference type="ARBA" id="ARBA00001933"/>
    </source>
</evidence>
<evidence type="ECO:0000313" key="8">
    <source>
        <dbReference type="EMBL" id="SCM82088.1"/>
    </source>
</evidence>
<dbReference type="InterPro" id="IPR015421">
    <property type="entry name" value="PyrdxlP-dep_Trfase_major"/>
</dbReference>
<keyword evidence="4" id="KW-0663">Pyridoxal phosphate</keyword>
<name>A0A212LX36_9FIRM</name>
<dbReference type="PANTHER" id="PTHR43277">
    <property type="entry name" value="ARGININE DECARBOXYLASE"/>
    <property type="match status" value="1"/>
</dbReference>
<dbReference type="SUPFAM" id="SSF53383">
    <property type="entry name" value="PLP-dependent transferases"/>
    <property type="match status" value="1"/>
</dbReference>
<evidence type="ECO:0000259" key="7">
    <source>
        <dbReference type="Pfam" id="PF03711"/>
    </source>
</evidence>
<accession>A0A212LX36</accession>
<dbReference type="InterPro" id="IPR036633">
    <property type="entry name" value="Prn/Lys/Arg_de-COase_C_sf"/>
</dbReference>
<evidence type="ECO:0000256" key="3">
    <source>
        <dbReference type="ARBA" id="ARBA00022793"/>
    </source>
</evidence>
<dbReference type="Gene3D" id="3.40.640.10">
    <property type="entry name" value="Type I PLP-dependent aspartate aminotransferase-like (Major domain)"/>
    <property type="match status" value="1"/>
</dbReference>
<dbReference type="SUPFAM" id="SSF55904">
    <property type="entry name" value="Ornithine decarboxylase C-terminal domain"/>
    <property type="match status" value="1"/>
</dbReference>
<proteinExistence type="inferred from homology"/>
<dbReference type="Pfam" id="PF03711">
    <property type="entry name" value="OKR_DC_1_C"/>
    <property type="match status" value="1"/>
</dbReference>
<evidence type="ECO:0000256" key="4">
    <source>
        <dbReference type="ARBA" id="ARBA00022898"/>
    </source>
</evidence>
<comment type="cofactor">
    <cofactor evidence="1">
        <name>pyridoxal 5'-phosphate</name>
        <dbReference type="ChEBI" id="CHEBI:597326"/>
    </cofactor>
</comment>
<dbReference type="EC" id="4.1.1.19" evidence="8"/>
<keyword evidence="3" id="KW-0210">Decarboxylase</keyword>
<dbReference type="InterPro" id="IPR008286">
    <property type="entry name" value="Prn/Lys/Arg_de-COase_C"/>
</dbReference>
<comment type="similarity">
    <text evidence="2">Belongs to the Orn/Lys/Arg decarboxylase class-I family.</text>
</comment>
<evidence type="ECO:0000256" key="2">
    <source>
        <dbReference type="ARBA" id="ARBA00010671"/>
    </source>
</evidence>
<feature type="domain" description="Orn/Lys/Arg decarboxylases family 1 pyridoxal-P attachment site" evidence="6">
    <location>
        <begin position="30"/>
        <end position="393"/>
    </location>
</feature>
<reference evidence="8" key="1">
    <citation type="submission" date="2016-08" db="EMBL/GenBank/DDBJ databases">
        <authorList>
            <person name="Seilhamer J.J."/>
        </authorList>
    </citation>
    <scope>NUCLEOTIDE SEQUENCE</scope>
    <source>
        <strain evidence="8">86</strain>
    </source>
</reference>
<keyword evidence="5 8" id="KW-0456">Lyase</keyword>
<evidence type="ECO:0000259" key="6">
    <source>
        <dbReference type="Pfam" id="PF01276"/>
    </source>
</evidence>
<dbReference type="InterPro" id="IPR015424">
    <property type="entry name" value="PyrdxlP-dep_Trfase"/>
</dbReference>
<dbReference type="InterPro" id="IPR052357">
    <property type="entry name" value="Orn_Lys_Arg_decarboxylase-I"/>
</dbReference>
<sequence>MYAKIFTTCKGIIGEERKGGGGVLDQRKVPLLAAMNTYVNDEVIPFHTPGHKMGKGMHQALADLVPQKTLALDLALMTELDDLHEPHGPIKAAQDLAADLYGADHSFFVVNGTTGGIYAMILTIAGPGDKIIVPRNSHRSIIGGIILSGAIPVFMQPEVDNELGLAMGVTPEAVSQALAEHPDAKGVLIINPTYYGVATDLKKIVDIVHGHGIPVVVDEAHGPHLKFSDRLPVQALDAGADIVAQSTHKIIGALTQCSLVHCREGRIRVPRLKAMLQLVQSTSPNYILLASLDVARMQMATQGRELIERAVDLANQARQEINKIPGLYCFGEEKLGNPGVYSMDWTKVTVTVKGLGLKGAEAERILRHKYKVQVELSDVYNILFLITLGDTEREVEALVAALRDMAATHHGTRDFSAINSIYAAGKHPASPEQVISPRDALFGNTCMVPFRDAAGMTCAEIVTFYPPGIPLLCPGEKISQEIIDYCHVLQQAGLHISGPEDYLLKTIKVVD</sequence>
<organism evidence="8">
    <name type="scientific">uncultured Sporomusa sp</name>
    <dbReference type="NCBI Taxonomy" id="307249"/>
    <lineage>
        <taxon>Bacteria</taxon>
        <taxon>Bacillati</taxon>
        <taxon>Bacillota</taxon>
        <taxon>Negativicutes</taxon>
        <taxon>Selenomonadales</taxon>
        <taxon>Sporomusaceae</taxon>
        <taxon>Sporomusa</taxon>
        <taxon>environmental samples</taxon>
    </lineage>
</organism>
<dbReference type="PANTHER" id="PTHR43277:SF4">
    <property type="entry name" value="ARGININE DECARBOXYLASE"/>
    <property type="match status" value="1"/>
</dbReference>
<gene>
    <name evidence="8" type="primary">speA</name>
    <name evidence="8" type="ORF">KL86SPO_40573</name>
</gene>
<dbReference type="GO" id="GO:0008792">
    <property type="term" value="F:arginine decarboxylase activity"/>
    <property type="evidence" value="ECO:0007669"/>
    <property type="project" value="UniProtKB-EC"/>
</dbReference>
<dbReference type="EMBL" id="FMJE01000004">
    <property type="protein sequence ID" value="SCM82088.1"/>
    <property type="molecule type" value="Genomic_DNA"/>
</dbReference>
<evidence type="ECO:0000256" key="5">
    <source>
        <dbReference type="ARBA" id="ARBA00023239"/>
    </source>
</evidence>